<evidence type="ECO:0000256" key="1">
    <source>
        <dbReference type="SAM" id="SignalP"/>
    </source>
</evidence>
<reference evidence="3 4" key="1">
    <citation type="journal article" date="2012" name="Antonie Van Leeuwenhoek">
        <title>Shewanella litorisediminis sp. nov., a gammaproteobacterium isolated from a tidal flat sediment.</title>
        <authorList>
            <person name="Lee M.H."/>
            <person name="Yoon J.H."/>
        </authorList>
    </citation>
    <scope>NUCLEOTIDE SEQUENCE [LARGE SCALE GENOMIC DNA]</scope>
    <source>
        <strain evidence="3 4">SMK1-12</strain>
    </source>
</reference>
<keyword evidence="4" id="KW-1185">Reference proteome</keyword>
<sequence>MRQHFLNRLITAMALMLLTGCAAVQPWEKGEFAREDMQLGAEALDLALDDHVYFSKEGASGGRSFSGGGCGCN</sequence>
<feature type="signal peptide" evidence="1">
    <location>
        <begin position="1"/>
        <end position="24"/>
    </location>
</feature>
<accession>A0ABX7G7X4</accession>
<evidence type="ECO:0000313" key="3">
    <source>
        <dbReference type="EMBL" id="QRH03382.1"/>
    </source>
</evidence>
<evidence type="ECO:0000313" key="4">
    <source>
        <dbReference type="Proteomes" id="UP000596252"/>
    </source>
</evidence>
<organism evidence="3 4">
    <name type="scientific">Shewanella litorisediminis</name>
    <dbReference type="NCBI Taxonomy" id="1173586"/>
    <lineage>
        <taxon>Bacteria</taxon>
        <taxon>Pseudomonadati</taxon>
        <taxon>Pseudomonadota</taxon>
        <taxon>Gammaproteobacteria</taxon>
        <taxon>Alteromonadales</taxon>
        <taxon>Shewanellaceae</taxon>
        <taxon>Shewanella</taxon>
    </lineage>
</organism>
<evidence type="ECO:0000259" key="2">
    <source>
        <dbReference type="Pfam" id="PF14086"/>
    </source>
</evidence>
<dbReference type="Pfam" id="PF14086">
    <property type="entry name" value="DUF4266"/>
    <property type="match status" value="1"/>
</dbReference>
<feature type="chain" id="PRO_5045737349" evidence="1">
    <location>
        <begin position="25"/>
        <end position="73"/>
    </location>
</feature>
<protein>
    <submittedName>
        <fullName evidence="3">DUF4266 domain-containing protein</fullName>
    </submittedName>
</protein>
<name>A0ABX7G7X4_9GAMM</name>
<gene>
    <name evidence="3" type="ORF">JQC75_08390</name>
</gene>
<dbReference type="PROSITE" id="PS51257">
    <property type="entry name" value="PROKAR_LIPOPROTEIN"/>
    <property type="match status" value="1"/>
</dbReference>
<dbReference type="InterPro" id="IPR025362">
    <property type="entry name" value="DUF4266"/>
</dbReference>
<dbReference type="Proteomes" id="UP000596252">
    <property type="component" value="Chromosome"/>
</dbReference>
<feature type="domain" description="DUF4266" evidence="2">
    <location>
        <begin position="24"/>
        <end position="73"/>
    </location>
</feature>
<proteinExistence type="predicted"/>
<keyword evidence="1" id="KW-0732">Signal</keyword>
<dbReference type="EMBL" id="CP069213">
    <property type="protein sequence ID" value="QRH03382.1"/>
    <property type="molecule type" value="Genomic_DNA"/>
</dbReference>